<dbReference type="NCBIfam" id="TIGR01443">
    <property type="entry name" value="intein_Cterm"/>
    <property type="match status" value="1"/>
</dbReference>
<keyword evidence="3" id="KW-0067">ATP-binding</keyword>
<dbReference type="InterPro" id="IPR035421">
    <property type="entry name" value="Terminase_6C"/>
</dbReference>
<dbReference type="Gene3D" id="3.30.420.240">
    <property type="match status" value="1"/>
</dbReference>
<evidence type="ECO:0000313" key="7">
    <source>
        <dbReference type="Proteomes" id="UP000318470"/>
    </source>
</evidence>
<protein>
    <submittedName>
        <fullName evidence="6">Putative terminase DNA packaging enzyme large subunit</fullName>
    </submittedName>
</protein>
<dbReference type="CDD" id="cd00081">
    <property type="entry name" value="Hint"/>
    <property type="match status" value="1"/>
</dbReference>
<evidence type="ECO:0000256" key="2">
    <source>
        <dbReference type="ARBA" id="ARBA00022741"/>
    </source>
</evidence>
<dbReference type="EMBL" id="MK795384">
    <property type="protein sequence ID" value="QDB73330.1"/>
    <property type="molecule type" value="Genomic_DNA"/>
</dbReference>
<dbReference type="Proteomes" id="UP000318470">
    <property type="component" value="Segment"/>
</dbReference>
<dbReference type="PROSITE" id="PS50818">
    <property type="entry name" value="INTEIN_C_TER"/>
    <property type="match status" value="1"/>
</dbReference>
<dbReference type="KEGG" id="vg:55616167"/>
<keyword evidence="1" id="KW-1188">Viral release from host cell</keyword>
<dbReference type="SUPFAM" id="SSF51294">
    <property type="entry name" value="Hedgehog/intein (Hint) domain"/>
    <property type="match status" value="1"/>
</dbReference>
<evidence type="ECO:0000313" key="6">
    <source>
        <dbReference type="EMBL" id="QDB73330.1"/>
    </source>
</evidence>
<feature type="domain" description="Terminase large subunit gp17-like C-terminal" evidence="5">
    <location>
        <begin position="520"/>
        <end position="677"/>
    </location>
</feature>
<dbReference type="InterPro" id="IPR036844">
    <property type="entry name" value="Hint_dom_sf"/>
</dbReference>
<evidence type="ECO:0000256" key="3">
    <source>
        <dbReference type="ARBA" id="ARBA00022840"/>
    </source>
</evidence>
<dbReference type="InterPro" id="IPR027417">
    <property type="entry name" value="P-loop_NTPase"/>
</dbReference>
<dbReference type="Pfam" id="PF17289">
    <property type="entry name" value="Terminase_6C"/>
    <property type="match status" value="1"/>
</dbReference>
<dbReference type="Pfam" id="PF03237">
    <property type="entry name" value="Terminase_6N"/>
    <property type="match status" value="1"/>
</dbReference>
<dbReference type="GeneID" id="55616167"/>
<accession>A0A4Y5TVD0</accession>
<proteinExistence type="predicted"/>
<evidence type="ECO:0000256" key="1">
    <source>
        <dbReference type="ARBA" id="ARBA00022612"/>
    </source>
</evidence>
<dbReference type="Gene3D" id="2.170.16.10">
    <property type="entry name" value="Hedgehog/Intein (Hint) domain"/>
    <property type="match status" value="1"/>
</dbReference>
<reference evidence="6 7" key="1">
    <citation type="submission" date="2019-04" db="EMBL/GenBank/DDBJ databases">
        <authorList>
            <person name="Gao M."/>
            <person name="Bai C."/>
            <person name="Tong Y."/>
            <person name="Xu X."/>
        </authorList>
    </citation>
    <scope>NUCLEOTIDE SEQUENCE [LARGE SCALE GENOMIC DNA]</scope>
    <source>
        <strain evidence="6 7">Vibrio alginolyticus VA1</strain>
    </source>
</reference>
<keyword evidence="4" id="KW-0231">Viral genome packaging</keyword>
<dbReference type="Gene3D" id="3.40.50.300">
    <property type="entry name" value="P-loop containing nucleotide triphosphate hydrolases"/>
    <property type="match status" value="2"/>
</dbReference>
<evidence type="ECO:0000259" key="5">
    <source>
        <dbReference type="Pfam" id="PF17289"/>
    </source>
</evidence>
<organism evidence="6 7">
    <name type="scientific">Vibrio phage VAP7</name>
    <dbReference type="NCBI Taxonomy" id="2584487"/>
    <lineage>
        <taxon>Viruses</taxon>
        <taxon>Duplodnaviria</taxon>
        <taxon>Heunggongvirae</taxon>
        <taxon>Uroviricota</taxon>
        <taxon>Caudoviricetes</taxon>
        <taxon>Pantevenvirales</taxon>
        <taxon>Ackermannviridae</taxon>
        <taxon>Vapseptimavirus</taxon>
        <taxon>Vapseptimavirus VAP7</taxon>
    </lineage>
</organism>
<dbReference type="GO" id="GO:0005524">
    <property type="term" value="F:ATP binding"/>
    <property type="evidence" value="ECO:0007669"/>
    <property type="project" value="UniProtKB-KW"/>
</dbReference>
<evidence type="ECO:0000256" key="4">
    <source>
        <dbReference type="ARBA" id="ARBA00023219"/>
    </source>
</evidence>
<keyword evidence="2" id="KW-0547">Nucleotide-binding</keyword>
<dbReference type="InterPro" id="IPR030934">
    <property type="entry name" value="Intein_C"/>
</dbReference>
<dbReference type="RefSeq" id="YP_009845804.1">
    <property type="nucleotide sequence ID" value="NC_048765.1"/>
</dbReference>
<name>A0A4Y5TVD0_9CAUD</name>
<sequence length="756" mass="85698">MARAQKKVDMAPLKSGFKVPDIQLRMDQTYNRKPMIKGEGVEFDLTEEQELEYIKCAASCTYFLKNYYKITSLDEGFILFRPYLYQEELIEAFQNHRFNISLQSRQSGKCVDHDTMINIRHKVTGEIKNISIGDFHHMKEEREPIYYGNQSGINLVQLEQRESYSDGLASTVNRKFVRSYKVTDWDVLSDTGYVPIKSTHITTKYDMWYMKTANGKELICADDHIVFKAGNDIQKFVKNLKPGMSVMTDDGVSEVIQVTNLGNQKHMYDLQVDSENHRYFTDGILSHNTTVVAAFILWFVTFHASKEVVVVANKEKQAKEILARISAAYQDMPAFMQAGAVKYGSTEIEFDNKSKISAYATSPDAARGKSLSLLYVDEAAFVDCDYDFWDSVSPTVAQSKKSKIIMTSTPNGQRGLFYDLWKGAEPDENGVTNGFNLTKVTWRSVPLYAETEGWEAEKRRQLGDAKFDQEYDCSFLGSVGTLIPSKLLRAMHSKAPVDEPNDYTKIFYEYDPKHRYIGVADVGGGLSQDYSVLTIFDVTEYPYKIAAKYRNNEISPLLFPFTIVDMCQAYGTCPVLVETNNDVGGQCITVLWYDLEYEETLLTSNHKQRGLRIGGSEAVPGIKTTSRPRNMGCANLKSLIETGKLVIEDLDTMTELGTFILKNDKYQADDGCHDDCVMPLVLFSWLIKTEWFMDEYERNVSSDMMKSASQAAIEDMCPFGGLVGIPQETETHVESTYGGYRVIEGTSSGMMDWMNH</sequence>
<keyword evidence="7" id="KW-1185">Reference proteome</keyword>